<dbReference type="PRINTS" id="PR00455">
    <property type="entry name" value="HTHTETR"/>
</dbReference>
<proteinExistence type="predicted"/>
<dbReference type="Gene3D" id="1.10.357.10">
    <property type="entry name" value="Tetracycline Repressor, domain 2"/>
    <property type="match status" value="1"/>
</dbReference>
<evidence type="ECO:0000256" key="4">
    <source>
        <dbReference type="PROSITE-ProRule" id="PRU00335"/>
    </source>
</evidence>
<dbReference type="GO" id="GO:0003700">
    <property type="term" value="F:DNA-binding transcription factor activity"/>
    <property type="evidence" value="ECO:0007669"/>
    <property type="project" value="TreeGrafter"/>
</dbReference>
<gene>
    <name evidence="6" type="ORF">IW256_003786</name>
</gene>
<dbReference type="EMBL" id="JADOUA010000001">
    <property type="protein sequence ID" value="MBG6089673.1"/>
    <property type="molecule type" value="Genomic_DNA"/>
</dbReference>
<evidence type="ECO:0000256" key="1">
    <source>
        <dbReference type="ARBA" id="ARBA00023015"/>
    </source>
</evidence>
<evidence type="ECO:0000313" key="7">
    <source>
        <dbReference type="Proteomes" id="UP000614047"/>
    </source>
</evidence>
<dbReference type="InterPro" id="IPR036271">
    <property type="entry name" value="Tet_transcr_reg_TetR-rel_C_sf"/>
</dbReference>
<dbReference type="InterPro" id="IPR009057">
    <property type="entry name" value="Homeodomain-like_sf"/>
</dbReference>
<dbReference type="SUPFAM" id="SSF46689">
    <property type="entry name" value="Homeodomain-like"/>
    <property type="match status" value="1"/>
</dbReference>
<dbReference type="PANTHER" id="PTHR30055">
    <property type="entry name" value="HTH-TYPE TRANSCRIPTIONAL REGULATOR RUTR"/>
    <property type="match status" value="1"/>
</dbReference>
<keyword evidence="3" id="KW-0804">Transcription</keyword>
<protein>
    <submittedName>
        <fullName evidence="6">AcrR family transcriptional regulator</fullName>
    </submittedName>
</protein>
<dbReference type="Pfam" id="PF00440">
    <property type="entry name" value="TetR_N"/>
    <property type="match status" value="1"/>
</dbReference>
<dbReference type="AlphaFoldDB" id="A0A931GJF7"/>
<dbReference type="InterPro" id="IPR050109">
    <property type="entry name" value="HTH-type_TetR-like_transc_reg"/>
</dbReference>
<dbReference type="GO" id="GO:0000976">
    <property type="term" value="F:transcription cis-regulatory region binding"/>
    <property type="evidence" value="ECO:0007669"/>
    <property type="project" value="TreeGrafter"/>
</dbReference>
<feature type="DNA-binding region" description="H-T-H motif" evidence="4">
    <location>
        <begin position="57"/>
        <end position="76"/>
    </location>
</feature>
<evidence type="ECO:0000313" key="6">
    <source>
        <dbReference type="EMBL" id="MBG6089673.1"/>
    </source>
</evidence>
<feature type="domain" description="HTH tetR-type" evidence="5">
    <location>
        <begin position="34"/>
        <end position="94"/>
    </location>
</feature>
<sequence length="255" mass="27406">MSEDNEVGEGGGLPESVELAWGLRERPGKGPKRALSLKGIVEAAVRVGSSEGLEAVSMSRVAAEAGASTMALYRYVSSKNDLLMLVFDQVMGEPPPLPGPERGWREGLSAWAWAMRGALRRHPWILRVPITGPPVMPNNVAWMEAALRATAGMGLPGPERVGILLLLSGYVRTEATMSHDLETAFQASSTNEREMLANYGALLASLTDPVRFPELHGLIKEGVFGEAGGPDDDFVFGLERLLDGMEALVREQGRG</sequence>
<organism evidence="6 7">
    <name type="scientific">Actinomadura viridis</name>
    <dbReference type="NCBI Taxonomy" id="58110"/>
    <lineage>
        <taxon>Bacteria</taxon>
        <taxon>Bacillati</taxon>
        <taxon>Actinomycetota</taxon>
        <taxon>Actinomycetes</taxon>
        <taxon>Streptosporangiales</taxon>
        <taxon>Thermomonosporaceae</taxon>
        <taxon>Actinomadura</taxon>
    </lineage>
</organism>
<evidence type="ECO:0000256" key="2">
    <source>
        <dbReference type="ARBA" id="ARBA00023125"/>
    </source>
</evidence>
<dbReference type="Proteomes" id="UP000614047">
    <property type="component" value="Unassembled WGS sequence"/>
</dbReference>
<dbReference type="Gene3D" id="1.10.10.60">
    <property type="entry name" value="Homeodomain-like"/>
    <property type="match status" value="1"/>
</dbReference>
<dbReference type="Pfam" id="PF02909">
    <property type="entry name" value="TetR_C_1"/>
    <property type="match status" value="1"/>
</dbReference>
<dbReference type="InterPro" id="IPR004111">
    <property type="entry name" value="Repressor_TetR_C"/>
</dbReference>
<dbReference type="InterPro" id="IPR001647">
    <property type="entry name" value="HTH_TetR"/>
</dbReference>
<dbReference type="RefSeq" id="WP_197012250.1">
    <property type="nucleotide sequence ID" value="NZ_BAABES010000010.1"/>
</dbReference>
<dbReference type="PROSITE" id="PS50977">
    <property type="entry name" value="HTH_TETR_2"/>
    <property type="match status" value="1"/>
</dbReference>
<dbReference type="SUPFAM" id="SSF48498">
    <property type="entry name" value="Tetracyclin repressor-like, C-terminal domain"/>
    <property type="match status" value="1"/>
</dbReference>
<reference evidence="6" key="1">
    <citation type="submission" date="2020-11" db="EMBL/GenBank/DDBJ databases">
        <title>Sequencing the genomes of 1000 actinobacteria strains.</title>
        <authorList>
            <person name="Klenk H.-P."/>
        </authorList>
    </citation>
    <scope>NUCLEOTIDE SEQUENCE</scope>
    <source>
        <strain evidence="6">DSM 43175</strain>
    </source>
</reference>
<comment type="caution">
    <text evidence="6">The sequence shown here is derived from an EMBL/GenBank/DDBJ whole genome shotgun (WGS) entry which is preliminary data.</text>
</comment>
<evidence type="ECO:0000256" key="3">
    <source>
        <dbReference type="ARBA" id="ARBA00023163"/>
    </source>
</evidence>
<dbReference type="PANTHER" id="PTHR30055:SF151">
    <property type="entry name" value="TRANSCRIPTIONAL REGULATORY PROTEIN"/>
    <property type="match status" value="1"/>
</dbReference>
<accession>A0A931GJF7</accession>
<dbReference type="GO" id="GO:0045892">
    <property type="term" value="P:negative regulation of DNA-templated transcription"/>
    <property type="evidence" value="ECO:0007669"/>
    <property type="project" value="InterPro"/>
</dbReference>
<keyword evidence="1" id="KW-0805">Transcription regulation</keyword>
<keyword evidence="7" id="KW-1185">Reference proteome</keyword>
<name>A0A931GJF7_9ACTN</name>
<evidence type="ECO:0000259" key="5">
    <source>
        <dbReference type="PROSITE" id="PS50977"/>
    </source>
</evidence>
<keyword evidence="2 4" id="KW-0238">DNA-binding</keyword>